<protein>
    <submittedName>
        <fullName evidence="2">Uncharacterized protein</fullName>
    </submittedName>
</protein>
<dbReference type="RefSeq" id="WP_407050587.1">
    <property type="nucleotide sequence ID" value="NZ_CP158568.1"/>
</dbReference>
<accession>A0AAU7XBM9</accession>
<name>A0AAU7XBM9_9HYPH</name>
<feature type="region of interest" description="Disordered" evidence="1">
    <location>
        <begin position="67"/>
        <end position="100"/>
    </location>
</feature>
<feature type="compositionally biased region" description="Low complexity" evidence="1">
    <location>
        <begin position="86"/>
        <end position="100"/>
    </location>
</feature>
<organism evidence="2">
    <name type="scientific">Methyloraptor flagellatus</name>
    <dbReference type="NCBI Taxonomy" id="3162530"/>
    <lineage>
        <taxon>Bacteria</taxon>
        <taxon>Pseudomonadati</taxon>
        <taxon>Pseudomonadota</taxon>
        <taxon>Alphaproteobacteria</taxon>
        <taxon>Hyphomicrobiales</taxon>
        <taxon>Ancalomicrobiaceae</taxon>
        <taxon>Methyloraptor</taxon>
    </lineage>
</organism>
<dbReference type="AlphaFoldDB" id="A0AAU7XBM9"/>
<dbReference type="KEGG" id="mflg:ABS361_04200"/>
<evidence type="ECO:0000313" key="2">
    <source>
        <dbReference type="EMBL" id="XBY45494.1"/>
    </source>
</evidence>
<reference evidence="2" key="1">
    <citation type="submission" date="2024-06" db="EMBL/GenBank/DDBJ databases">
        <title>Methylostella associata gen. nov., sp. nov., a novel Ancalomicrobiaceae-affiliated facultatively methylotrophic bacteria that feed on methanotrophs of the genus Methylococcus.</title>
        <authorList>
            <person name="Saltykova V."/>
            <person name="Danilova O.V."/>
            <person name="Oshkin I.Y."/>
            <person name="Belova S.E."/>
            <person name="Pimenov N.V."/>
            <person name="Dedysh S.N."/>
        </authorList>
    </citation>
    <scope>NUCLEOTIDE SEQUENCE</scope>
    <source>
        <strain evidence="2">S20</strain>
    </source>
</reference>
<evidence type="ECO:0000256" key="1">
    <source>
        <dbReference type="SAM" id="MobiDB-lite"/>
    </source>
</evidence>
<proteinExistence type="predicted"/>
<gene>
    <name evidence="2" type="ORF">ABS361_04200</name>
</gene>
<dbReference type="EMBL" id="CP158568">
    <property type="protein sequence ID" value="XBY45494.1"/>
    <property type="molecule type" value="Genomic_DNA"/>
</dbReference>
<sequence length="237" mass="24930">MKRRFLIATVAAAAIGGALYLVASRSHEPAVAGGPLTVTIAGEPLVVPPDWIRFGSQRRSGAASRLDLGLTWPDLQPEPRPGSEKPASGTTPAAAPSSADAAAAAEAGLAKPVLVFAIEPRPTELDMAGRLGTVYARFILPDALDAPDGLSGRKLAAGSGYEDEELYFEPGAVRPFVARCFPLERKGPIGTCLTDLNIGRGLNLSMRFPRTLLPEWHALRQAAETVSDRLLTKAGSP</sequence>